<feature type="compositionally biased region" description="Basic and acidic residues" evidence="1">
    <location>
        <begin position="1"/>
        <end position="12"/>
    </location>
</feature>
<dbReference type="EMBL" id="BQNB010019429">
    <property type="protein sequence ID" value="GJT85216.1"/>
    <property type="molecule type" value="Genomic_DNA"/>
</dbReference>
<comment type="caution">
    <text evidence="2">The sequence shown here is derived from an EMBL/GenBank/DDBJ whole genome shotgun (WGS) entry which is preliminary data.</text>
</comment>
<reference evidence="2" key="1">
    <citation type="journal article" date="2022" name="Int. J. Mol. Sci.">
        <title>Draft Genome of Tanacetum Coccineum: Genomic Comparison of Closely Related Tanacetum-Family Plants.</title>
        <authorList>
            <person name="Yamashiro T."/>
            <person name="Shiraishi A."/>
            <person name="Nakayama K."/>
            <person name="Satake H."/>
        </authorList>
    </citation>
    <scope>NUCLEOTIDE SEQUENCE</scope>
</reference>
<proteinExistence type="predicted"/>
<evidence type="ECO:0000313" key="3">
    <source>
        <dbReference type="Proteomes" id="UP001151760"/>
    </source>
</evidence>
<dbReference type="Proteomes" id="UP001151760">
    <property type="component" value="Unassembled WGS sequence"/>
</dbReference>
<gene>
    <name evidence="2" type="ORF">Tco_1066933</name>
</gene>
<keyword evidence="3" id="KW-1185">Reference proteome</keyword>
<accession>A0ABQ5HBG6</accession>
<feature type="region of interest" description="Disordered" evidence="1">
    <location>
        <begin position="1"/>
        <end position="21"/>
    </location>
</feature>
<organism evidence="2 3">
    <name type="scientific">Tanacetum coccineum</name>
    <dbReference type="NCBI Taxonomy" id="301880"/>
    <lineage>
        <taxon>Eukaryota</taxon>
        <taxon>Viridiplantae</taxon>
        <taxon>Streptophyta</taxon>
        <taxon>Embryophyta</taxon>
        <taxon>Tracheophyta</taxon>
        <taxon>Spermatophyta</taxon>
        <taxon>Magnoliopsida</taxon>
        <taxon>eudicotyledons</taxon>
        <taxon>Gunneridae</taxon>
        <taxon>Pentapetalae</taxon>
        <taxon>asterids</taxon>
        <taxon>campanulids</taxon>
        <taxon>Asterales</taxon>
        <taxon>Asteraceae</taxon>
        <taxon>Asteroideae</taxon>
        <taxon>Anthemideae</taxon>
        <taxon>Anthemidinae</taxon>
        <taxon>Tanacetum</taxon>
    </lineage>
</organism>
<evidence type="ECO:0000313" key="2">
    <source>
        <dbReference type="EMBL" id="GJT85216.1"/>
    </source>
</evidence>
<reference evidence="2" key="2">
    <citation type="submission" date="2022-01" db="EMBL/GenBank/DDBJ databases">
        <authorList>
            <person name="Yamashiro T."/>
            <person name="Shiraishi A."/>
            <person name="Satake H."/>
            <person name="Nakayama K."/>
        </authorList>
    </citation>
    <scope>NUCLEOTIDE SEQUENCE</scope>
</reference>
<evidence type="ECO:0000256" key="1">
    <source>
        <dbReference type="SAM" id="MobiDB-lite"/>
    </source>
</evidence>
<name>A0ABQ5HBG6_9ASTR</name>
<sequence length="153" mass="17290">MLSVVSREESRRGLHPGSLSGSKVQPAAFVFKSNSFKSNDFKRNSDNTNRGPNPNLLCNNNGLIGHTVERNLRLTDYVVLFDVLEINFWSPQVHPPYKFKWAKRTIPVAEGSSETTTEGYMENYKNVSEYIKNLLNAKAEAVHIILTGIDNYI</sequence>
<protein>
    <submittedName>
        <fullName evidence="2">Uncharacterized protein</fullName>
    </submittedName>
</protein>